<evidence type="ECO:0000256" key="4">
    <source>
        <dbReference type="SAM" id="SignalP"/>
    </source>
</evidence>
<evidence type="ECO:0000256" key="1">
    <source>
        <dbReference type="ARBA" id="ARBA00022729"/>
    </source>
</evidence>
<dbReference type="Gene3D" id="2.60.120.200">
    <property type="match status" value="1"/>
</dbReference>
<dbReference type="Gene3D" id="2.60.40.10">
    <property type="entry name" value="Immunoglobulins"/>
    <property type="match status" value="3"/>
</dbReference>
<evidence type="ECO:0000259" key="5">
    <source>
        <dbReference type="PROSITE" id="PS50022"/>
    </source>
</evidence>
<gene>
    <name evidence="7" type="ORF">A8708_27595</name>
</gene>
<dbReference type="SMART" id="SM00560">
    <property type="entry name" value="LamGL"/>
    <property type="match status" value="1"/>
</dbReference>
<accession>A0A198AA08</accession>
<feature type="domain" description="F5/8 type C" evidence="5">
    <location>
        <begin position="337"/>
        <end position="478"/>
    </location>
</feature>
<dbReference type="InterPro" id="IPR013783">
    <property type="entry name" value="Ig-like_fold"/>
</dbReference>
<keyword evidence="8" id="KW-1185">Reference proteome</keyword>
<feature type="signal peptide" evidence="4">
    <location>
        <begin position="1"/>
        <end position="31"/>
    </location>
</feature>
<dbReference type="PANTHER" id="PTHR46708">
    <property type="entry name" value="TENASCIN"/>
    <property type="match status" value="1"/>
</dbReference>
<feature type="domain" description="Fibronectin type-III" evidence="6">
    <location>
        <begin position="264"/>
        <end position="349"/>
    </location>
</feature>
<dbReference type="STRING" id="1850517.A8708_27595"/>
<dbReference type="Gene3D" id="2.60.120.260">
    <property type="entry name" value="Galactose-binding domain-like"/>
    <property type="match status" value="2"/>
</dbReference>
<proteinExistence type="predicted"/>
<sequence>MNKHWYRLMVRLLIVVLVIGLFPAIPSLALAADTQAPTVPANLTSTWRTSESVQLTWTVSTDDTGVTSYEVYRDNMYLSSVTGAPVYSASGLTPGVSYSFTVRAKDAAGNASQVSTALLVNVEEMDRFAWSLSSSHNNAAGTLAMAVDHSASTRWSSGTAQTIGMWLQIDTGLMAKSYNRLVLDSSGSSSDYARGYEIKVSEDGTTWSNAIAQGNGSAVVDVSFVAQSARFIRITLTKNNGSWWSVHNLKLYGSTNADQQAPLQPEGVMASQVTDNDALLTWQESIDNAKVLGYEIYANNQYAAFSRTMSFKAAGLTPKTSYSFKVRSMDLSGNMSAWSNAITIQTSDRIDRSLWAMSASANNGGASAAVDGDLSTRWSSGMAQTVGAWLQIDMGPGDKTYNKLVLNAAQSGGDYAREFDISTSTDGVSWGAPILRVTGSSSIITAVFPEQTARYIRLTLTKAAGSYWSIHEVYAYGTIAPDMNPPTAPGNVTVNHVLDTQMDLTWQPANDDVAVVGYYVYVNGYNAGYTNQRSYRLTGLTANTAYQIVVKAKDLYGNESVGSTSIAITTQDVIKVPLIAKYEMEQDPSNATALVDSSGFAQNGSFNLPATLVDGRVGGGKALKLNGADQASVSTLNQLNHVSSTFTISAWIKPDDLNGYQPIVTKRDANWKGTTFYLGLQGNQLYYGADYGEKWYAWKYTASELAVGQWAHVAVTFEKYQGVNFYVNGKLIGKVDGSAVFTDLLPNEVAMLIGTEWHYDSVAKAMIKYGFRGAIDSLHMYATPLTVDQIKADMAGSIVTRLSASSDFTPPTKYATFRLVRFDTPTGLFTKGTAKIHQNAVRTDGPNAVDWPTIKLQIPQADQSVKTVQPFAQGAEYKSEILLRQTPDNMPIVQQLSDNVMQPGNHWVRGVAWRWGQTNMYTDDRTARSWTWDYELWTFPIRIGSSVAGSVKQVILKNDGKEIYNSGTRSYDSLTLLVPQNETGKPYELWVDGRGPIRFDAGLQPIVAGDPKDLPIEVNLTIPGTGPAFTVQSVQSDSFPNQSAWEADVQALAGVKPDIPAYEPVSTSIERHVGIDVPRSPETINFVYLPHGMSSGGFYHSEHGEIAAPYANIGTVQEYADYVSDTGYDRVYEFSSFEEPSHEKSQSHMAQALSDKGVQLGFVPKTDWDVMNTTSENLPFYSSYLPDFHAPLYRDIQLGLQRLQAYPNVAGISLGADNAGYASYWDWAPPHPNRPWGRAFNAFQTEAGLPLTTPLAPSLAGSYTPKTHEYFATSTKPFLDYIARYNETYTNYGYFSKAVSEVNPTYTTTTGSFGSSPGVGGRGGWVWATVPGKEMHAQLPVQSAYDWNEKSSSKPLHLVSLLDRLKSYAPNKTTWALQDDFSLFFGKEDREKSYAMALTRGIQAIGTNVLPNNKGSRAEEQIIAEQKVLYDWIHRYGGTYAITNPMPTIGILYVNEQALLRGIVGGDNPTDGQLFAGSHEGKVSEALFLTHAAGWPSKVITPEELKRGLPASMSYYLGTCYEI</sequence>
<dbReference type="InterPro" id="IPR036116">
    <property type="entry name" value="FN3_sf"/>
</dbReference>
<dbReference type="Pfam" id="PF00754">
    <property type="entry name" value="F5_F8_type_C"/>
    <property type="match status" value="2"/>
</dbReference>
<feature type="chain" id="PRO_5008277937" evidence="4">
    <location>
        <begin position="32"/>
        <end position="1523"/>
    </location>
</feature>
<dbReference type="InterPro" id="IPR000421">
    <property type="entry name" value="FA58C"/>
</dbReference>
<dbReference type="Pfam" id="PF00041">
    <property type="entry name" value="fn3"/>
    <property type="match status" value="3"/>
</dbReference>
<dbReference type="SUPFAM" id="SSF49785">
    <property type="entry name" value="Galactose-binding domain-like"/>
    <property type="match status" value="2"/>
</dbReference>
<evidence type="ECO:0000256" key="3">
    <source>
        <dbReference type="ARBA" id="ARBA00023157"/>
    </source>
</evidence>
<organism evidence="7 8">
    <name type="scientific">Paenibacillus oryzisoli</name>
    <dbReference type="NCBI Taxonomy" id="1850517"/>
    <lineage>
        <taxon>Bacteria</taxon>
        <taxon>Bacillati</taxon>
        <taxon>Bacillota</taxon>
        <taxon>Bacilli</taxon>
        <taxon>Bacillales</taxon>
        <taxon>Paenibacillaceae</taxon>
        <taxon>Paenibacillus</taxon>
    </lineage>
</organism>
<dbReference type="InterPro" id="IPR008979">
    <property type="entry name" value="Galactose-bd-like_sf"/>
</dbReference>
<keyword evidence="3" id="KW-1015">Disulfide bond</keyword>
<name>A0A198AA08_9BACL</name>
<evidence type="ECO:0000256" key="2">
    <source>
        <dbReference type="ARBA" id="ARBA00022737"/>
    </source>
</evidence>
<dbReference type="SUPFAM" id="SSF49265">
    <property type="entry name" value="Fibronectin type III"/>
    <property type="match status" value="2"/>
</dbReference>
<dbReference type="PANTHER" id="PTHR46708:SF2">
    <property type="entry name" value="FIBRONECTIN TYPE-III DOMAIN-CONTAINING PROTEIN"/>
    <property type="match status" value="1"/>
</dbReference>
<dbReference type="InterPro" id="IPR050991">
    <property type="entry name" value="ECM_Regulatory_Proteins"/>
</dbReference>
<dbReference type="SUPFAM" id="SSF49899">
    <property type="entry name" value="Concanavalin A-like lectins/glucanases"/>
    <property type="match status" value="1"/>
</dbReference>
<feature type="domain" description="Fibronectin type-III" evidence="6">
    <location>
        <begin position="488"/>
        <end position="573"/>
    </location>
</feature>
<dbReference type="Proteomes" id="UP000078454">
    <property type="component" value="Unassembled WGS sequence"/>
</dbReference>
<keyword evidence="2" id="KW-0677">Repeat</keyword>
<evidence type="ECO:0000313" key="7">
    <source>
        <dbReference type="EMBL" id="OAS17793.1"/>
    </source>
</evidence>
<keyword evidence="1 4" id="KW-0732">Signal</keyword>
<feature type="domain" description="F5/8 type C" evidence="5">
    <location>
        <begin position="111"/>
        <end position="254"/>
    </location>
</feature>
<reference evidence="7 8" key="1">
    <citation type="submission" date="2016-05" db="EMBL/GenBank/DDBJ databases">
        <title>Paenibacillus sp. 1ZS3-15 nov., isolated from the rhizosphere soil.</title>
        <authorList>
            <person name="Zhang X.X."/>
            <person name="Zhang J."/>
        </authorList>
    </citation>
    <scope>NUCLEOTIDE SEQUENCE [LARGE SCALE GENOMIC DNA]</scope>
    <source>
        <strain evidence="7 8">1ZS3-15</strain>
    </source>
</reference>
<dbReference type="PROSITE" id="PS50853">
    <property type="entry name" value="FN3"/>
    <property type="match status" value="3"/>
</dbReference>
<evidence type="ECO:0000313" key="8">
    <source>
        <dbReference type="Proteomes" id="UP000078454"/>
    </source>
</evidence>
<dbReference type="PROSITE" id="PS50022">
    <property type="entry name" value="FA58C_3"/>
    <property type="match status" value="2"/>
</dbReference>
<dbReference type="RefSeq" id="WP_068664722.1">
    <property type="nucleotide sequence ID" value="NZ_LYPB01000069.1"/>
</dbReference>
<feature type="domain" description="Fibronectin type-III" evidence="6">
    <location>
        <begin position="39"/>
        <end position="125"/>
    </location>
</feature>
<dbReference type="CDD" id="cd00063">
    <property type="entry name" value="FN3"/>
    <property type="match status" value="3"/>
</dbReference>
<evidence type="ECO:0000259" key="6">
    <source>
        <dbReference type="PROSITE" id="PS50853"/>
    </source>
</evidence>
<dbReference type="InterPro" id="IPR006558">
    <property type="entry name" value="LamG-like"/>
</dbReference>
<dbReference type="EMBL" id="LYPB01000069">
    <property type="protein sequence ID" value="OAS17793.1"/>
    <property type="molecule type" value="Genomic_DNA"/>
</dbReference>
<dbReference type="Pfam" id="PF13385">
    <property type="entry name" value="Laminin_G_3"/>
    <property type="match status" value="1"/>
</dbReference>
<protein>
    <submittedName>
        <fullName evidence="7">Uncharacterized protein</fullName>
    </submittedName>
</protein>
<dbReference type="SMART" id="SM00060">
    <property type="entry name" value="FN3"/>
    <property type="match status" value="3"/>
</dbReference>
<dbReference type="InterPro" id="IPR003961">
    <property type="entry name" value="FN3_dom"/>
</dbReference>
<dbReference type="InterPro" id="IPR013320">
    <property type="entry name" value="ConA-like_dom_sf"/>
</dbReference>
<comment type="caution">
    <text evidence="7">The sequence shown here is derived from an EMBL/GenBank/DDBJ whole genome shotgun (WGS) entry which is preliminary data.</text>
</comment>